<accession>A0A6L2ZM10</accession>
<evidence type="ECO:0000313" key="1">
    <source>
        <dbReference type="EMBL" id="GFN45351.1"/>
    </source>
</evidence>
<dbReference type="InterPro" id="IPR016032">
    <property type="entry name" value="Sig_transdc_resp-reg_C-effctor"/>
</dbReference>
<evidence type="ECO:0008006" key="3">
    <source>
        <dbReference type="Google" id="ProtNLM"/>
    </source>
</evidence>
<comment type="caution">
    <text evidence="1">The sequence shown here is derived from an EMBL/GenBank/DDBJ whole genome shotgun (WGS) entry which is preliminary data.</text>
</comment>
<dbReference type="RefSeq" id="WP_176487208.1">
    <property type="nucleotide sequence ID" value="NZ_BLXO01000001.1"/>
</dbReference>
<protein>
    <recommendedName>
        <fullName evidence="3">HTH luxR-type domain-containing protein</fullName>
    </recommendedName>
</protein>
<reference evidence="1 2" key="1">
    <citation type="submission" date="2020-06" db="EMBL/GenBank/DDBJ databases">
        <title>The genome sequence of Candidatus Regiella insecticola strain Tut.</title>
        <authorList>
            <person name="Nikoh N."/>
            <person name="Tsuchida T."/>
            <person name="Koga R."/>
            <person name="Oshima K."/>
            <person name="Hattori M."/>
            <person name="Fukatsu T."/>
        </authorList>
    </citation>
    <scope>NUCLEOTIDE SEQUENCE [LARGE SCALE GENOMIC DNA]</scope>
    <source>
        <strain evidence="1 2">Tut</strain>
    </source>
</reference>
<sequence>MTEFDLTQCALLRKVFPELTNAQFETAILFAVGFSRKEIAGLRVVSDSCIEHTLNVVKEKFNIASIGSLRNIILLRYLLSKK</sequence>
<name>A0A6L2ZM10_9ENTR</name>
<dbReference type="AlphaFoldDB" id="A0A6L2ZM10"/>
<dbReference type="GO" id="GO:0003677">
    <property type="term" value="F:DNA binding"/>
    <property type="evidence" value="ECO:0007669"/>
    <property type="project" value="InterPro"/>
</dbReference>
<dbReference type="GO" id="GO:0006355">
    <property type="term" value="P:regulation of DNA-templated transcription"/>
    <property type="evidence" value="ECO:0007669"/>
    <property type="project" value="InterPro"/>
</dbReference>
<dbReference type="EMBL" id="BLXO01000001">
    <property type="protein sequence ID" value="GFN45351.1"/>
    <property type="molecule type" value="Genomic_DNA"/>
</dbReference>
<evidence type="ECO:0000313" key="2">
    <source>
        <dbReference type="Proteomes" id="UP000504714"/>
    </source>
</evidence>
<proteinExistence type="predicted"/>
<dbReference type="SUPFAM" id="SSF46894">
    <property type="entry name" value="C-terminal effector domain of the bipartite response regulators"/>
    <property type="match status" value="1"/>
</dbReference>
<gene>
    <name evidence="1" type="ORF">RINTU1_04600</name>
</gene>
<organism evidence="1 2">
    <name type="scientific">Candidatus Regiella insecticola</name>
    <dbReference type="NCBI Taxonomy" id="138073"/>
    <lineage>
        <taxon>Bacteria</taxon>
        <taxon>Pseudomonadati</taxon>
        <taxon>Pseudomonadota</taxon>
        <taxon>Gammaproteobacteria</taxon>
        <taxon>Enterobacterales</taxon>
        <taxon>Enterobacteriaceae</taxon>
        <taxon>aphid secondary symbionts</taxon>
        <taxon>Candidatus Regiella</taxon>
    </lineage>
</organism>
<dbReference type="Proteomes" id="UP000504714">
    <property type="component" value="Unassembled WGS sequence"/>
</dbReference>